<dbReference type="InterPro" id="IPR045857">
    <property type="entry name" value="O16G_dom_2"/>
</dbReference>
<reference evidence="3 4" key="1">
    <citation type="submission" date="2019-07" db="EMBL/GenBank/DDBJ databases">
        <title>Shewanella sp. YLB-06 whole genomic sequence.</title>
        <authorList>
            <person name="Yu L."/>
        </authorList>
    </citation>
    <scope>NUCLEOTIDE SEQUENCE [LARGE SCALE GENOMIC DNA]</scope>
    <source>
        <strain evidence="3 4">YLB-06</strain>
    </source>
</reference>
<evidence type="ECO:0000256" key="1">
    <source>
        <dbReference type="ARBA" id="ARBA00008061"/>
    </source>
</evidence>
<evidence type="ECO:0000313" key="3">
    <source>
        <dbReference type="EMBL" id="QDO83944.1"/>
    </source>
</evidence>
<evidence type="ECO:0000313" key="4">
    <source>
        <dbReference type="Proteomes" id="UP000315947"/>
    </source>
</evidence>
<dbReference type="Gene3D" id="3.20.20.80">
    <property type="entry name" value="Glycosidases"/>
    <property type="match status" value="2"/>
</dbReference>
<dbReference type="SUPFAM" id="SSF51445">
    <property type="entry name" value="(Trans)glycosidases"/>
    <property type="match status" value="1"/>
</dbReference>
<gene>
    <name evidence="3" type="ORF">FM037_12750</name>
</gene>
<comment type="similarity">
    <text evidence="1">Belongs to the glycosyl hydrolase 13 family.</text>
</comment>
<protein>
    <submittedName>
        <fullName evidence="3">Alpha-glucosidase</fullName>
    </submittedName>
</protein>
<dbReference type="InterPro" id="IPR006047">
    <property type="entry name" value="GH13_cat_dom"/>
</dbReference>
<name>A0ABX5WXZ4_9GAMM</name>
<dbReference type="CDD" id="cd11330">
    <property type="entry name" value="AmyAc_OligoGlu"/>
    <property type="match status" value="1"/>
</dbReference>
<dbReference type="InterPro" id="IPR017853">
    <property type="entry name" value="GH"/>
</dbReference>
<dbReference type="PANTHER" id="PTHR10357:SF179">
    <property type="entry name" value="NEUTRAL AND BASIC AMINO ACID TRANSPORT PROTEIN RBAT"/>
    <property type="match status" value="1"/>
</dbReference>
<dbReference type="SUPFAM" id="SSF51011">
    <property type="entry name" value="Glycosyl hydrolase domain"/>
    <property type="match status" value="1"/>
</dbReference>
<dbReference type="Pfam" id="PF00128">
    <property type="entry name" value="Alpha-amylase"/>
    <property type="match status" value="1"/>
</dbReference>
<dbReference type="EMBL" id="CP041614">
    <property type="protein sequence ID" value="QDO83944.1"/>
    <property type="molecule type" value="Genomic_DNA"/>
</dbReference>
<keyword evidence="4" id="KW-1185">Reference proteome</keyword>
<dbReference type="Gene3D" id="3.90.400.10">
    <property type="entry name" value="Oligo-1,6-glucosidase, Domain 2"/>
    <property type="match status" value="1"/>
</dbReference>
<sequence length="545" mass="62001">MTQVSWWRGAVIYQIYPRSLMDSNGDGVGDLQGIITKLDYIASLNVDAIWVSPFFKSPMKDFGYDISDYRAVDPLFGTMDDFDELIAKAHGFGIKVIIDQVLSHTSDQHEWFIESRESRTNHKQDWYVWADPKDDGTAPNNWLAIFGGGAWEWEPRRQQYYLHNFLTSQPDLNFHNPDVRQAVLDNVEFWLKKGVDGFRLDAITFCFHDQDLRDNPAKPKDKRQGRGFSEDNPYAYQYHYYNNTRPETVGFIEDLRGLIDRYPGAVTLGEVSSEDSLATMAEYTRGEHRLHMAYSFELLTDDFSAGYIRQTVEALEASIGDGWPCWAIGNHDVQRVVSRWGKGNTQSAMIKMLTAMLCSMRGSVCSYQGEELGLSEAPVEFHQLQDPFGIAFWPMFKGRDGCRTPMPWLHDKRHAGFSDTTPWLPVPEHHLALSVDLQESDEASVLNAYRQFLSWRQQQQALITGSIRFMDAPEPILAFIRETAGQRCLVCLNLSAKSVSYQGLPSCLGEISREQIITGHGLLQGGIIDNEIQLPGFGCLYVKLK</sequence>
<evidence type="ECO:0000259" key="2">
    <source>
        <dbReference type="SMART" id="SM00642"/>
    </source>
</evidence>
<dbReference type="RefSeq" id="WP_144046310.1">
    <property type="nucleotide sequence ID" value="NZ_CP041614.1"/>
</dbReference>
<dbReference type="Gene3D" id="2.60.40.1180">
    <property type="entry name" value="Golgi alpha-mannosidase II"/>
    <property type="match status" value="1"/>
</dbReference>
<organism evidence="3 4">
    <name type="scientific">Shewanella psychropiezotolerans</name>
    <dbReference type="NCBI Taxonomy" id="2593655"/>
    <lineage>
        <taxon>Bacteria</taxon>
        <taxon>Pseudomonadati</taxon>
        <taxon>Pseudomonadota</taxon>
        <taxon>Gammaproteobacteria</taxon>
        <taxon>Alteromonadales</taxon>
        <taxon>Shewanellaceae</taxon>
        <taxon>Shewanella</taxon>
    </lineage>
</organism>
<dbReference type="SMART" id="SM00642">
    <property type="entry name" value="Aamy"/>
    <property type="match status" value="1"/>
</dbReference>
<dbReference type="Proteomes" id="UP000315947">
    <property type="component" value="Chromosome"/>
</dbReference>
<accession>A0ABX5WXZ4</accession>
<dbReference type="PANTHER" id="PTHR10357">
    <property type="entry name" value="ALPHA-AMYLASE FAMILY MEMBER"/>
    <property type="match status" value="1"/>
</dbReference>
<dbReference type="InterPro" id="IPR013780">
    <property type="entry name" value="Glyco_hydro_b"/>
</dbReference>
<proteinExistence type="inferred from homology"/>
<feature type="domain" description="Glycosyl hydrolase family 13 catalytic" evidence="2">
    <location>
        <begin position="14"/>
        <end position="403"/>
    </location>
</feature>